<evidence type="ECO:0000256" key="1">
    <source>
        <dbReference type="ARBA" id="ARBA00023016"/>
    </source>
</evidence>
<keyword evidence="5" id="KW-0315">Glutamine amidotransferase</keyword>
<evidence type="ECO:0000313" key="6">
    <source>
        <dbReference type="Proteomes" id="UP000307999"/>
    </source>
</evidence>
<reference evidence="5 6" key="1">
    <citation type="submission" date="2019-04" db="EMBL/GenBank/DDBJ databases">
        <title>Thalassotalea guangxiensis sp. nov., isolated from sediment of the coastal wetland.</title>
        <authorList>
            <person name="Zheng S."/>
            <person name="Zhang D."/>
        </authorList>
    </citation>
    <scope>NUCLEOTIDE SEQUENCE [LARGE SCALE GENOMIC DNA]</scope>
    <source>
        <strain evidence="5 6">ZS-4</strain>
    </source>
</reference>
<dbReference type="Pfam" id="PF01965">
    <property type="entry name" value="DJ-1_PfpI"/>
    <property type="match status" value="1"/>
</dbReference>
<accession>A0A4U1B7Y9</accession>
<dbReference type="RefSeq" id="WP_136734820.1">
    <property type="nucleotide sequence ID" value="NZ_SWDB01000007.1"/>
</dbReference>
<sequence>MKKILVVATNHGTLGDTNEANGTYAPELTHALEKFFAAGFGFDIASIKGGVAPIYGEDTEGDAINSMILSRDDVKKKLANTLVVEQLNLADYAAIFYPGGFGLLSDLATHKKTAGLLADYYENGGVIGAVCHGPAGLLPVQLGNGESLLSKHMVTGFTREEEVEFGTIEKIPFLLEESLTRSARKYIKRAPWTENVVVDGRLITGQNPASASGVGEAIVNQLLN</sequence>
<feature type="domain" description="DJ-1/PfpI" evidence="4">
    <location>
        <begin position="27"/>
        <end position="220"/>
    </location>
</feature>
<evidence type="ECO:0000256" key="3">
    <source>
        <dbReference type="ARBA" id="ARBA00038493"/>
    </source>
</evidence>
<gene>
    <name evidence="5" type="ORF">E8M12_04130</name>
</gene>
<dbReference type="PANTHER" id="PTHR48094:SF11">
    <property type="entry name" value="GLUTATHIONE-INDEPENDENT GLYOXALASE HSP31-RELATED"/>
    <property type="match status" value="1"/>
</dbReference>
<dbReference type="AlphaFoldDB" id="A0A4U1B7Y9"/>
<dbReference type="SUPFAM" id="SSF52317">
    <property type="entry name" value="Class I glutamine amidotransferase-like"/>
    <property type="match status" value="1"/>
</dbReference>
<name>A0A4U1B7Y9_9GAMM</name>
<comment type="similarity">
    <text evidence="3">Belongs to the peptidase C56 family. HSP31-like subfamily.</text>
</comment>
<evidence type="ECO:0000256" key="2">
    <source>
        <dbReference type="ARBA" id="ARBA00023239"/>
    </source>
</evidence>
<dbReference type="OrthoDB" id="9792284at2"/>
<dbReference type="GO" id="GO:0019172">
    <property type="term" value="F:glyoxalase III activity"/>
    <property type="evidence" value="ECO:0007669"/>
    <property type="project" value="TreeGrafter"/>
</dbReference>
<evidence type="ECO:0000313" key="5">
    <source>
        <dbReference type="EMBL" id="TKB46753.1"/>
    </source>
</evidence>
<organism evidence="5 6">
    <name type="scientific">Thalassotalea mangrovi</name>
    <dbReference type="NCBI Taxonomy" id="2572245"/>
    <lineage>
        <taxon>Bacteria</taxon>
        <taxon>Pseudomonadati</taxon>
        <taxon>Pseudomonadota</taxon>
        <taxon>Gammaproteobacteria</taxon>
        <taxon>Alteromonadales</taxon>
        <taxon>Colwelliaceae</taxon>
        <taxon>Thalassotalea</taxon>
    </lineage>
</organism>
<dbReference type="Gene3D" id="3.40.50.880">
    <property type="match status" value="1"/>
</dbReference>
<dbReference type="EMBL" id="SWDB01000007">
    <property type="protein sequence ID" value="TKB46753.1"/>
    <property type="molecule type" value="Genomic_DNA"/>
</dbReference>
<dbReference type="InterPro" id="IPR002818">
    <property type="entry name" value="DJ-1/PfpI"/>
</dbReference>
<dbReference type="GO" id="GO:0005737">
    <property type="term" value="C:cytoplasm"/>
    <property type="evidence" value="ECO:0007669"/>
    <property type="project" value="TreeGrafter"/>
</dbReference>
<keyword evidence="2" id="KW-0456">Lyase</keyword>
<dbReference type="GO" id="GO:0019243">
    <property type="term" value="P:methylglyoxal catabolic process to D-lactate via S-lactoyl-glutathione"/>
    <property type="evidence" value="ECO:0007669"/>
    <property type="project" value="TreeGrafter"/>
</dbReference>
<dbReference type="InterPro" id="IPR029062">
    <property type="entry name" value="Class_I_gatase-like"/>
</dbReference>
<proteinExistence type="inferred from homology"/>
<protein>
    <submittedName>
        <fullName evidence="5">Type 1 glutamine amidotransferase domain-containing protein</fullName>
    </submittedName>
</protein>
<evidence type="ECO:0000259" key="4">
    <source>
        <dbReference type="Pfam" id="PF01965"/>
    </source>
</evidence>
<keyword evidence="6" id="KW-1185">Reference proteome</keyword>
<comment type="caution">
    <text evidence="5">The sequence shown here is derived from an EMBL/GenBank/DDBJ whole genome shotgun (WGS) entry which is preliminary data.</text>
</comment>
<dbReference type="GO" id="GO:0016740">
    <property type="term" value="F:transferase activity"/>
    <property type="evidence" value="ECO:0007669"/>
    <property type="project" value="UniProtKB-KW"/>
</dbReference>
<dbReference type="PANTHER" id="PTHR48094">
    <property type="entry name" value="PROTEIN/NUCLEIC ACID DEGLYCASE DJ-1-RELATED"/>
    <property type="match status" value="1"/>
</dbReference>
<keyword evidence="5" id="KW-0808">Transferase</keyword>
<dbReference type="Proteomes" id="UP000307999">
    <property type="component" value="Unassembled WGS sequence"/>
</dbReference>
<dbReference type="InterPro" id="IPR050325">
    <property type="entry name" value="Prot/Nucl_acid_deglycase"/>
</dbReference>
<dbReference type="CDD" id="cd03141">
    <property type="entry name" value="GATase1_Hsp31_like"/>
    <property type="match status" value="1"/>
</dbReference>
<keyword evidence="1" id="KW-0346">Stress response</keyword>